<keyword evidence="8" id="KW-1185">Reference proteome</keyword>
<dbReference type="GO" id="GO:0010181">
    <property type="term" value="F:FMN binding"/>
    <property type="evidence" value="ECO:0007669"/>
    <property type="project" value="InterPro"/>
</dbReference>
<dbReference type="SUPFAM" id="SSF51395">
    <property type="entry name" value="FMN-linked oxidoreductases"/>
    <property type="match status" value="1"/>
</dbReference>
<comment type="similarity">
    <text evidence="1">Belongs to the NADH:flavin oxidoreductase/NADH oxidase family.</text>
</comment>
<evidence type="ECO:0000313" key="7">
    <source>
        <dbReference type="EMBL" id="EAU88203.1"/>
    </source>
</evidence>
<dbReference type="GO" id="GO:0016491">
    <property type="term" value="F:oxidoreductase activity"/>
    <property type="evidence" value="ECO:0007669"/>
    <property type="project" value="UniProtKB-KW"/>
</dbReference>
<dbReference type="EMBL" id="AACS02000002">
    <property type="protein sequence ID" value="EAU88203.1"/>
    <property type="molecule type" value="Genomic_DNA"/>
</dbReference>
<dbReference type="Gene3D" id="3.20.20.70">
    <property type="entry name" value="Aldolase class I"/>
    <property type="match status" value="2"/>
</dbReference>
<sequence>MPPTTTTPLDPVLLPCGRTVKNRLAKVALYEHLAVYQGGPPNEYHYAVYSEWGKHNWGLVFTGNVQVSNEHLTFGRDIVLPKDLSPESLAPYRKLSSLIQGPEENGEPTLAIVQLSHAGRQSLSFGMGGRGLLQRPLGPSPIRVGTSVRNPGIVSSGFHHALFSVPKEMTAEDIEHVISRFVYDLVAQFLNPKSNTRTDEYALGRGDDLRLLREIVTGIRAAVPPQFVVGIKLNAADYTDTGSDDQGTVTDKEERAMKHILEIAQWGGVDFIEISGGDYESPDFINARSQRQAVFSKVSQHIVEALEKLPRTPSSPPLPLIMLTGGLKSPALIHTALSAGHAQLVGIGRQGILCPSLPEKLKSLDSDPTKWPDTPFAPEPEFTRPPLFTKPGFRWLFDSFPKISLIGAGVNVSWYEVSMRYLAEKVLDPDYKAPYPDYSLTGAGAILTMYLWTAKRATTHATTASQVRVSQSSLISVIVLGLISILVAVYGKQYIGAGGRVHRVDLA</sequence>
<dbReference type="PANTHER" id="PTHR43656">
    <property type="entry name" value="BINDING OXIDOREDUCTASE, PUTATIVE (AFU_ORTHOLOGUE AFUA_2G08260)-RELATED"/>
    <property type="match status" value="1"/>
</dbReference>
<dbReference type="GeneID" id="6010156"/>
<keyword evidence="3" id="KW-0288">FMN</keyword>
<dbReference type="PANTHER" id="PTHR43656:SF2">
    <property type="entry name" value="BINDING OXIDOREDUCTASE, PUTATIVE (AFU_ORTHOLOGUE AFUA_2G08260)-RELATED"/>
    <property type="match status" value="1"/>
</dbReference>
<protein>
    <submittedName>
        <fullName evidence="7">Oxidoreductase</fullName>
    </submittedName>
</protein>
<dbReference type="Pfam" id="PF00724">
    <property type="entry name" value="Oxidored_FMN"/>
    <property type="match status" value="1"/>
</dbReference>
<accession>A8NH20</accession>
<name>A8NH20_COPC7</name>
<dbReference type="eggNOG" id="KOG0134">
    <property type="taxonomic scope" value="Eukaryota"/>
</dbReference>
<evidence type="ECO:0000256" key="2">
    <source>
        <dbReference type="ARBA" id="ARBA00022630"/>
    </source>
</evidence>
<evidence type="ECO:0000313" key="8">
    <source>
        <dbReference type="Proteomes" id="UP000001861"/>
    </source>
</evidence>
<dbReference type="VEuPathDB" id="FungiDB:CC1G_03875"/>
<organism evidence="7 8">
    <name type="scientific">Coprinopsis cinerea (strain Okayama-7 / 130 / ATCC MYA-4618 / FGSC 9003)</name>
    <name type="common">Inky cap fungus</name>
    <name type="synonym">Hormographiella aspergillata</name>
    <dbReference type="NCBI Taxonomy" id="240176"/>
    <lineage>
        <taxon>Eukaryota</taxon>
        <taxon>Fungi</taxon>
        <taxon>Dikarya</taxon>
        <taxon>Basidiomycota</taxon>
        <taxon>Agaricomycotina</taxon>
        <taxon>Agaricomycetes</taxon>
        <taxon>Agaricomycetidae</taxon>
        <taxon>Agaricales</taxon>
        <taxon>Agaricineae</taxon>
        <taxon>Psathyrellaceae</taxon>
        <taxon>Coprinopsis</taxon>
    </lineage>
</organism>
<keyword evidence="4" id="KW-0560">Oxidoreductase</keyword>
<feature type="domain" description="NADH:flavin oxidoreductase/NADH oxidase N-terminal" evidence="6">
    <location>
        <begin position="185"/>
        <end position="363"/>
    </location>
</feature>
<evidence type="ECO:0000256" key="5">
    <source>
        <dbReference type="SAM" id="Phobius"/>
    </source>
</evidence>
<reference evidence="7 8" key="1">
    <citation type="journal article" date="2010" name="Proc. Natl. Acad. Sci. U.S.A.">
        <title>Insights into evolution of multicellular fungi from the assembled chromosomes of the mushroom Coprinopsis cinerea (Coprinus cinereus).</title>
        <authorList>
            <person name="Stajich J.E."/>
            <person name="Wilke S.K."/>
            <person name="Ahren D."/>
            <person name="Au C.H."/>
            <person name="Birren B.W."/>
            <person name="Borodovsky M."/>
            <person name="Burns C."/>
            <person name="Canback B."/>
            <person name="Casselton L.A."/>
            <person name="Cheng C.K."/>
            <person name="Deng J."/>
            <person name="Dietrich F.S."/>
            <person name="Fargo D.C."/>
            <person name="Farman M.L."/>
            <person name="Gathman A.C."/>
            <person name="Goldberg J."/>
            <person name="Guigo R."/>
            <person name="Hoegger P.J."/>
            <person name="Hooker J.B."/>
            <person name="Huggins A."/>
            <person name="James T.Y."/>
            <person name="Kamada T."/>
            <person name="Kilaru S."/>
            <person name="Kodira C."/>
            <person name="Kues U."/>
            <person name="Kupfer D."/>
            <person name="Kwan H.S."/>
            <person name="Lomsadze A."/>
            <person name="Li W."/>
            <person name="Lilly W.W."/>
            <person name="Ma L.J."/>
            <person name="Mackey A.J."/>
            <person name="Manning G."/>
            <person name="Martin F."/>
            <person name="Muraguchi H."/>
            <person name="Natvig D.O."/>
            <person name="Palmerini H."/>
            <person name="Ramesh M.A."/>
            <person name="Rehmeyer C.J."/>
            <person name="Roe B.A."/>
            <person name="Shenoy N."/>
            <person name="Stanke M."/>
            <person name="Ter-Hovhannisyan V."/>
            <person name="Tunlid A."/>
            <person name="Velagapudi R."/>
            <person name="Vision T.J."/>
            <person name="Zeng Q."/>
            <person name="Zolan M.E."/>
            <person name="Pukkila P.J."/>
        </authorList>
    </citation>
    <scope>NUCLEOTIDE SEQUENCE [LARGE SCALE GENOMIC DNA]</scope>
    <source>
        <strain evidence="8">Okayama-7 / 130 / ATCC MYA-4618 / FGSC 9003</strain>
    </source>
</reference>
<comment type="caution">
    <text evidence="7">The sequence shown here is derived from an EMBL/GenBank/DDBJ whole genome shotgun (WGS) entry which is preliminary data.</text>
</comment>
<dbReference type="OrthoDB" id="1663137at2759"/>
<dbReference type="KEGG" id="cci:CC1G_03875"/>
<dbReference type="Proteomes" id="UP000001861">
    <property type="component" value="Unassembled WGS sequence"/>
</dbReference>
<keyword evidence="5" id="KW-0472">Membrane</keyword>
<dbReference type="STRING" id="240176.A8NH20"/>
<dbReference type="InterPro" id="IPR013785">
    <property type="entry name" value="Aldolase_TIM"/>
</dbReference>
<gene>
    <name evidence="7" type="ORF">CC1G_03875</name>
</gene>
<evidence type="ECO:0000259" key="6">
    <source>
        <dbReference type="Pfam" id="PF00724"/>
    </source>
</evidence>
<dbReference type="InterPro" id="IPR051799">
    <property type="entry name" value="NADH_flavin_oxidoreductase"/>
</dbReference>
<keyword evidence="5" id="KW-1133">Transmembrane helix</keyword>
<dbReference type="InParanoid" id="A8NH20"/>
<keyword evidence="5" id="KW-0812">Transmembrane</keyword>
<keyword evidence="2" id="KW-0285">Flavoprotein</keyword>
<evidence type="ECO:0000256" key="4">
    <source>
        <dbReference type="ARBA" id="ARBA00023002"/>
    </source>
</evidence>
<dbReference type="InterPro" id="IPR001155">
    <property type="entry name" value="OxRdtase_FMN_N"/>
</dbReference>
<dbReference type="RefSeq" id="XP_001833658.1">
    <property type="nucleotide sequence ID" value="XM_001833606.1"/>
</dbReference>
<proteinExistence type="inferred from homology"/>
<feature type="transmembrane region" description="Helical" evidence="5">
    <location>
        <begin position="473"/>
        <end position="491"/>
    </location>
</feature>
<evidence type="ECO:0000256" key="1">
    <source>
        <dbReference type="ARBA" id="ARBA00005979"/>
    </source>
</evidence>
<evidence type="ECO:0000256" key="3">
    <source>
        <dbReference type="ARBA" id="ARBA00022643"/>
    </source>
</evidence>
<dbReference type="AlphaFoldDB" id="A8NH20"/>
<dbReference type="OMA" id="NAMIFKE"/>